<reference evidence="3" key="1">
    <citation type="submission" date="2024-10" db="EMBL/GenBank/DDBJ databases">
        <authorList>
            <person name="Ryan C."/>
        </authorList>
    </citation>
    <scope>NUCLEOTIDE SEQUENCE [LARGE SCALE GENOMIC DNA]</scope>
</reference>
<dbReference type="InterPro" id="IPR056594">
    <property type="entry name" value="AT5G49610-like_b-prop"/>
</dbReference>
<dbReference type="PANTHER" id="PTHR32133:SF386">
    <property type="entry name" value="F-BOX DOMAIN-CONTAINING PROTEIN"/>
    <property type="match status" value="1"/>
</dbReference>
<gene>
    <name evidence="3" type="ORF">URODEC1_LOCUS113212</name>
</gene>
<evidence type="ECO:0000313" key="3">
    <source>
        <dbReference type="EMBL" id="CAL5089175.1"/>
    </source>
</evidence>
<proteinExistence type="predicted"/>
<keyword evidence="4" id="KW-1185">Reference proteome</keyword>
<protein>
    <recommendedName>
        <fullName evidence="5">F-box domain-containing protein</fullName>
    </recommendedName>
</protein>
<dbReference type="AlphaFoldDB" id="A0ABC9G7K6"/>
<dbReference type="Proteomes" id="UP001497457">
    <property type="component" value="Chromosome 8b"/>
</dbReference>
<feature type="domain" description="F-box protein AT5G49610-like beta-propeller" evidence="2">
    <location>
        <begin position="189"/>
        <end position="279"/>
    </location>
</feature>
<dbReference type="Pfam" id="PF00646">
    <property type="entry name" value="F-box"/>
    <property type="match status" value="1"/>
</dbReference>
<evidence type="ECO:0008006" key="5">
    <source>
        <dbReference type="Google" id="ProtNLM"/>
    </source>
</evidence>
<evidence type="ECO:0000313" key="4">
    <source>
        <dbReference type="Proteomes" id="UP001497457"/>
    </source>
</evidence>
<organism evidence="3 4">
    <name type="scientific">Urochloa decumbens</name>
    <dbReference type="NCBI Taxonomy" id="240449"/>
    <lineage>
        <taxon>Eukaryota</taxon>
        <taxon>Viridiplantae</taxon>
        <taxon>Streptophyta</taxon>
        <taxon>Embryophyta</taxon>
        <taxon>Tracheophyta</taxon>
        <taxon>Spermatophyta</taxon>
        <taxon>Magnoliopsida</taxon>
        <taxon>Liliopsida</taxon>
        <taxon>Poales</taxon>
        <taxon>Poaceae</taxon>
        <taxon>PACMAD clade</taxon>
        <taxon>Panicoideae</taxon>
        <taxon>Panicodae</taxon>
        <taxon>Paniceae</taxon>
        <taxon>Melinidinae</taxon>
        <taxon>Urochloa</taxon>
    </lineage>
</organism>
<evidence type="ECO:0000259" key="1">
    <source>
        <dbReference type="Pfam" id="PF00646"/>
    </source>
</evidence>
<dbReference type="InterPro" id="IPR036047">
    <property type="entry name" value="F-box-like_dom_sf"/>
</dbReference>
<feature type="domain" description="F-box" evidence="1">
    <location>
        <begin position="4"/>
        <end position="42"/>
    </location>
</feature>
<evidence type="ECO:0000259" key="2">
    <source>
        <dbReference type="Pfam" id="PF23635"/>
    </source>
</evidence>
<name>A0ABC9G7K6_9POAL</name>
<dbReference type="InterPro" id="IPR001810">
    <property type="entry name" value="F-box_dom"/>
</dbReference>
<dbReference type="PANTHER" id="PTHR32133">
    <property type="entry name" value="OS07G0120400 PROTEIN"/>
    <property type="match status" value="1"/>
</dbReference>
<accession>A0ABC9G7K6</accession>
<sequence>MAALFDDLFEEILLRFPPDDPALLVRASLVCKDWCRLISGAGFRCRFREFHRTPPVRGFLCNVVDSYADVNEGASCFITQFVPTSSACPARGSAADRHGWHALDSRHGRVLLHSLPFGFTQVMLVCDPITGDEVALPKLPSGHSLYDRGGFNAAVVCALGDTCNHLDCHRGPFLEVFVGSSETLGMMFTCVCGVLAGNALYFVSQVSMILEYDLSTREISEMRLPATVDPQLIVLITTEDGGLGFVGVENYRLCLWSREVSRDKDTKWIKYKVIELETLLPAEALLATPRVLGFVDGVGVILIWTSDGDFTIDLKSGQVVERREFSVDESSPINLRNVVPYMSFHIPG</sequence>
<dbReference type="Pfam" id="PF23635">
    <property type="entry name" value="Beta-prop_AT5G49610-like"/>
    <property type="match status" value="1"/>
</dbReference>
<dbReference type="SUPFAM" id="SSF81383">
    <property type="entry name" value="F-box domain"/>
    <property type="match status" value="1"/>
</dbReference>
<dbReference type="EMBL" id="OZ075118">
    <property type="protein sequence ID" value="CAL5089175.1"/>
    <property type="molecule type" value="Genomic_DNA"/>
</dbReference>